<dbReference type="InterPro" id="IPR021459">
    <property type="entry name" value="GH101-related"/>
</dbReference>
<dbReference type="Pfam" id="PF11308">
    <property type="entry name" value="Glyco_hydro_129"/>
    <property type="match status" value="1"/>
</dbReference>
<reference evidence="2 3" key="1">
    <citation type="submission" date="2019-09" db="EMBL/GenBank/DDBJ databases">
        <authorList>
            <person name="Chandra G."/>
            <person name="Truman W A."/>
        </authorList>
    </citation>
    <scope>NUCLEOTIDE SEQUENCE [LARGE SCALE GENOMIC DNA]</scope>
    <source>
        <strain evidence="2">PS685</strain>
    </source>
</reference>
<evidence type="ECO:0000313" key="3">
    <source>
        <dbReference type="Proteomes" id="UP000326437"/>
    </source>
</evidence>
<evidence type="ECO:0000313" key="2">
    <source>
        <dbReference type="EMBL" id="VVN53081.1"/>
    </source>
</evidence>
<accession>A0A5E6YM95</accession>
<protein>
    <submittedName>
        <fullName evidence="2">Uncharacterized protein</fullName>
    </submittedName>
</protein>
<feature type="chain" id="PRO_5022850064" evidence="1">
    <location>
        <begin position="34"/>
        <end position="779"/>
    </location>
</feature>
<proteinExistence type="predicted"/>
<organism evidence="2 3">
    <name type="scientific">Pseudomonas fluorescens</name>
    <dbReference type="NCBI Taxonomy" id="294"/>
    <lineage>
        <taxon>Bacteria</taxon>
        <taxon>Pseudomonadati</taxon>
        <taxon>Pseudomonadota</taxon>
        <taxon>Gammaproteobacteria</taxon>
        <taxon>Pseudomonadales</taxon>
        <taxon>Pseudomonadaceae</taxon>
        <taxon>Pseudomonas</taxon>
    </lineage>
</organism>
<dbReference type="EMBL" id="CABVHO010000006">
    <property type="protein sequence ID" value="VVN53081.1"/>
    <property type="molecule type" value="Genomic_DNA"/>
</dbReference>
<name>A0A5E6YM95_PSEFL</name>
<dbReference type="Proteomes" id="UP000326437">
    <property type="component" value="Unassembled WGS sequence"/>
</dbReference>
<sequence length="779" mass="85749" precursor="true">MKAHLACLRCYRGFLCVLLFAAWGLVMPGPANATGRASFAVAQGTFDVNRATLEVFLVRPGKAPLLLSGGAFRQDSEVTELASDSWTISQEGNQYRVDIKVEDDRLRVSIQASRPASLRWPRLQTDIRAYAIPFGEGSYIPANDPGWLSWLVKRYSGGQLLGELSMPFWTQLHEDLSVTWIVETPFDTLFSIKRVKNTAVPQLQHDFNRLAPDAPFVISIAPGPAQPLYGAGLYRKWLKSSGQFVSLTDKIRAVPQTALLGGAPHIYVWDAGPLKTADVLNWASFITAFDRARRTPGHLAASLWSSFDPQTRSVFDMSLSSTRSRLRMVSPFNQLQLVRAINQGMRQVVAVPAKEPLDGGHDPAGEVLWGQAARTQLVEAFGPYLLPAERWGGGLSVDTVNALKQAGLTRAWLGAKDWLDAFWHPQAVALAKQAGFLVAVYDNYADAHAPAEPGTWAAAQMGANLASAGQHDASGASSKGFNGIGVFANPREAQDYARQRIKAVAGAAGLNSYFLDVDAAVTAQADYTPGRETSESENARVIARRLDYPGESLGLVTGSEGAVSTFAANITYSHGIATQPFDWTDPDMSGNQQSPFFVGQYWPPETPTLFFKTVPIKRQLATYVRSWKYRLPLYQMVLHDSLVSTHHWAYPSLKFSNEQQSTALLQLLYMTPPMYHLNAAVLERDLPFIAAYNEVFSPLHQRLFTQALVDFQVLSADRSLQRTVFDDGTRITVNFNPDKAQSADAMQFAPMSASVQIPGEKDRIIMIAEMFKATRLAQP</sequence>
<evidence type="ECO:0000256" key="1">
    <source>
        <dbReference type="SAM" id="SignalP"/>
    </source>
</evidence>
<gene>
    <name evidence="2" type="ORF">PS685_01135</name>
</gene>
<keyword evidence="1" id="KW-0732">Signal</keyword>
<feature type="signal peptide" evidence="1">
    <location>
        <begin position="1"/>
        <end position="33"/>
    </location>
</feature>
<dbReference type="AlphaFoldDB" id="A0A5E6YM95"/>